<organism evidence="1 2">
    <name type="scientific">Christiangramia crocea</name>
    <dbReference type="NCBI Taxonomy" id="2904124"/>
    <lineage>
        <taxon>Bacteria</taxon>
        <taxon>Pseudomonadati</taxon>
        <taxon>Bacteroidota</taxon>
        <taxon>Flavobacteriia</taxon>
        <taxon>Flavobacteriales</taxon>
        <taxon>Flavobacteriaceae</taxon>
        <taxon>Christiangramia</taxon>
    </lineage>
</organism>
<dbReference type="InterPro" id="IPR051815">
    <property type="entry name" value="Molybdate_resp_trans_reg"/>
</dbReference>
<dbReference type="Proteomes" id="UP001139344">
    <property type="component" value="Unassembled WGS sequence"/>
</dbReference>
<dbReference type="Gene3D" id="1.10.10.10">
    <property type="entry name" value="Winged helix-like DNA-binding domain superfamily/Winged helix DNA-binding domain"/>
    <property type="match status" value="1"/>
</dbReference>
<comment type="caution">
    <text evidence="1">The sequence shown here is derived from an EMBL/GenBank/DDBJ whole genome shotgun (WGS) entry which is preliminary data.</text>
</comment>
<dbReference type="PANTHER" id="PTHR30432:SF1">
    <property type="entry name" value="DNA-BINDING TRANSCRIPTIONAL DUAL REGULATOR MODE"/>
    <property type="match status" value="1"/>
</dbReference>
<dbReference type="RefSeq" id="WP_240100283.1">
    <property type="nucleotide sequence ID" value="NZ_JAJSON010000026.1"/>
</dbReference>
<dbReference type="SUPFAM" id="SSF46785">
    <property type="entry name" value="Winged helix' DNA-binding domain"/>
    <property type="match status" value="1"/>
</dbReference>
<evidence type="ECO:0000313" key="2">
    <source>
        <dbReference type="Proteomes" id="UP001139344"/>
    </source>
</evidence>
<accession>A0A9X2A9I0</accession>
<evidence type="ECO:0000313" key="1">
    <source>
        <dbReference type="EMBL" id="MCG9972918.1"/>
    </source>
</evidence>
<dbReference type="InterPro" id="IPR036390">
    <property type="entry name" value="WH_DNA-bd_sf"/>
</dbReference>
<reference evidence="1" key="1">
    <citation type="submission" date="2021-12" db="EMBL/GenBank/DDBJ databases">
        <title>Description of Gramella crocea sp. nov., a new bacterium isolated from activated sludge.</title>
        <authorList>
            <person name="Zhang X."/>
        </authorList>
    </citation>
    <scope>NUCLEOTIDE SEQUENCE</scope>
    <source>
        <strain evidence="1">YB25</strain>
    </source>
</reference>
<name>A0A9X2A9I0_9FLAO</name>
<dbReference type="InterPro" id="IPR036388">
    <property type="entry name" value="WH-like_DNA-bd_sf"/>
</dbReference>
<gene>
    <name evidence="1" type="ORF">LU635_14805</name>
</gene>
<proteinExistence type="predicted"/>
<dbReference type="EMBL" id="JAJSON010000026">
    <property type="protein sequence ID" value="MCG9972918.1"/>
    <property type="molecule type" value="Genomic_DNA"/>
</dbReference>
<dbReference type="AlphaFoldDB" id="A0A9X2A9I0"/>
<dbReference type="PANTHER" id="PTHR30432">
    <property type="entry name" value="TRANSCRIPTIONAL REGULATOR MODE"/>
    <property type="match status" value="1"/>
</dbReference>
<keyword evidence="2" id="KW-1185">Reference proteome</keyword>
<sequence length="112" mass="12720">MGIKKIKSRIWIERNGKPFLGYGKILLLKKIEETSSINAAAKELSISYKKAWEMMNSINESGKEPATIKKTGGRNGGGTVVTSYGKELIRQFEEINDNCIFFLEEQLKKYEL</sequence>
<protein>
    <submittedName>
        <fullName evidence="1">LysR family transcriptional regulator</fullName>
    </submittedName>
</protein>